<dbReference type="RefSeq" id="YP_010049535.1">
    <property type="nucleotide sequence ID" value="NC_054369.1"/>
</dbReference>
<name>A0A7T0M4L6_9SPIT</name>
<evidence type="ECO:0000256" key="3">
    <source>
        <dbReference type="ARBA" id="ARBA00023274"/>
    </source>
</evidence>
<keyword evidence="2 4" id="KW-0689">Ribosomal protein</keyword>
<dbReference type="InterPro" id="IPR036823">
    <property type="entry name" value="Ribosomal_uS7_dom_sf"/>
</dbReference>
<dbReference type="EMBL" id="MT471316">
    <property type="protein sequence ID" value="QPL15940.1"/>
    <property type="molecule type" value="Genomic_DNA"/>
</dbReference>
<dbReference type="GO" id="GO:0005840">
    <property type="term" value="C:ribosome"/>
    <property type="evidence" value="ECO:0007669"/>
    <property type="project" value="UniProtKB-KW"/>
</dbReference>
<dbReference type="SUPFAM" id="SSF47973">
    <property type="entry name" value="Ribosomal protein S7"/>
    <property type="match status" value="1"/>
</dbReference>
<sequence length="329" mass="40225">MMNYSSIYLQNVKSNILVNKDTVYHFVENRNYEIDKIYPILNTDEHQYYYHLWFNKNLNLFEEKSLFDSMTTKYGRGDSKNKFSYLSRNSFILFFKENNIDTPICFQDSNSLKRKINEVELLKFNNYLMKDGKRWQFFNTFLNVNMGIYYNHKFFTTRNNNQYNWKSIFYYYKFITYSTSSYSNFSSINFSKLNFNTTLRNYEKSYDYNFTLKNFLYKNIFKLLPTFVYYVYKVSKQIYKNTRGKSGKNTFIWKYVSPYKRIFLVKHWLMKEVKFRPGKTLTSRLGSVFTDLINNHTNLRIYKIKRFSHAYVYKYSKHTLGETYQTVTK</sequence>
<comment type="similarity">
    <text evidence="1">Belongs to the universal ribosomal protein uS7 family.</text>
</comment>
<gene>
    <name evidence="4" type="primary">rps7</name>
</gene>
<protein>
    <submittedName>
        <fullName evidence="4">Ribosomal protein S7</fullName>
    </submittedName>
</protein>
<evidence type="ECO:0000256" key="1">
    <source>
        <dbReference type="ARBA" id="ARBA00007151"/>
    </source>
</evidence>
<dbReference type="GeneID" id="63661356"/>
<evidence type="ECO:0000256" key="2">
    <source>
        <dbReference type="ARBA" id="ARBA00022980"/>
    </source>
</evidence>
<dbReference type="Gene3D" id="1.10.455.10">
    <property type="entry name" value="Ribosomal protein S7 domain"/>
    <property type="match status" value="1"/>
</dbReference>
<accession>A0A7T0M4L6</accession>
<dbReference type="GO" id="GO:1990904">
    <property type="term" value="C:ribonucleoprotein complex"/>
    <property type="evidence" value="ECO:0007669"/>
    <property type="project" value="UniProtKB-KW"/>
</dbReference>
<reference evidence="4" key="1">
    <citation type="submission" date="2020-05" db="EMBL/GenBank/DDBJ databases">
        <title>Characterization and comparative analysis of mitochondrial genomes of the highly differentiated ciliated protists shed light on the diversity and evolution of the linear molecular architecture.</title>
        <authorList>
            <person name="Zhang T."/>
            <person name="Li C."/>
            <person name="Zhang X."/>
            <person name="Wang C."/>
            <person name="Roger A.J."/>
            <person name="Song W."/>
            <person name="Gao F."/>
        </authorList>
    </citation>
    <scope>NUCLEOTIDE SEQUENCE</scope>
</reference>
<evidence type="ECO:0000313" key="4">
    <source>
        <dbReference type="EMBL" id="QPL15940.1"/>
    </source>
</evidence>
<geneLocation type="mitochondrion" evidence="4"/>
<dbReference type="AlphaFoldDB" id="A0A7T0M4L6"/>
<organism evidence="4">
    <name type="scientific">Strombidium cf. sulcatum</name>
    <dbReference type="NCBI Taxonomy" id="2793073"/>
    <lineage>
        <taxon>Eukaryota</taxon>
        <taxon>Sar</taxon>
        <taxon>Alveolata</taxon>
        <taxon>Ciliophora</taxon>
        <taxon>Intramacronucleata</taxon>
        <taxon>Spirotrichea</taxon>
        <taxon>Oligotrichia</taxon>
        <taxon>Strombidiidae</taxon>
        <taxon>Strombidium</taxon>
    </lineage>
</organism>
<keyword evidence="4" id="KW-0496">Mitochondrion</keyword>
<keyword evidence="3" id="KW-0687">Ribonucleoprotein</keyword>
<proteinExistence type="inferred from homology"/>